<protein>
    <submittedName>
        <fullName evidence="1">Uncharacterized protein</fullName>
    </submittedName>
</protein>
<comment type="caution">
    <text evidence="1">The sequence shown here is derived from an EMBL/GenBank/DDBJ whole genome shotgun (WGS) entry which is preliminary data.</text>
</comment>
<dbReference type="Proteomes" id="UP001163603">
    <property type="component" value="Chromosome 15"/>
</dbReference>
<evidence type="ECO:0000313" key="1">
    <source>
        <dbReference type="EMBL" id="KAJ0007414.1"/>
    </source>
</evidence>
<proteinExistence type="predicted"/>
<organism evidence="1 2">
    <name type="scientific">Pistacia integerrima</name>
    <dbReference type="NCBI Taxonomy" id="434235"/>
    <lineage>
        <taxon>Eukaryota</taxon>
        <taxon>Viridiplantae</taxon>
        <taxon>Streptophyta</taxon>
        <taxon>Embryophyta</taxon>
        <taxon>Tracheophyta</taxon>
        <taxon>Spermatophyta</taxon>
        <taxon>Magnoliopsida</taxon>
        <taxon>eudicotyledons</taxon>
        <taxon>Gunneridae</taxon>
        <taxon>Pentapetalae</taxon>
        <taxon>rosids</taxon>
        <taxon>malvids</taxon>
        <taxon>Sapindales</taxon>
        <taxon>Anacardiaceae</taxon>
        <taxon>Pistacia</taxon>
    </lineage>
</organism>
<dbReference type="EMBL" id="CM047750">
    <property type="protein sequence ID" value="KAJ0007414.1"/>
    <property type="molecule type" value="Genomic_DNA"/>
</dbReference>
<name>A0ACC0X0P5_9ROSI</name>
<gene>
    <name evidence="1" type="ORF">Pint_30191</name>
</gene>
<reference evidence="2" key="1">
    <citation type="journal article" date="2023" name="G3 (Bethesda)">
        <title>Genome assembly and association tests identify interacting loci associated with vigor, precocity, and sex in interspecific pistachio rootstocks.</title>
        <authorList>
            <person name="Palmer W."/>
            <person name="Jacygrad E."/>
            <person name="Sagayaradj S."/>
            <person name="Cavanaugh K."/>
            <person name="Han R."/>
            <person name="Bertier L."/>
            <person name="Beede B."/>
            <person name="Kafkas S."/>
            <person name="Golino D."/>
            <person name="Preece J."/>
            <person name="Michelmore R."/>
        </authorList>
    </citation>
    <scope>NUCLEOTIDE SEQUENCE [LARGE SCALE GENOMIC DNA]</scope>
</reference>
<sequence>MIDQVIHCSIREIANRDSFFSFFIYAENDYLKRRELWECLRAHKFTIGGNH</sequence>
<evidence type="ECO:0000313" key="2">
    <source>
        <dbReference type="Proteomes" id="UP001163603"/>
    </source>
</evidence>
<accession>A0ACC0X0P5</accession>
<keyword evidence="2" id="KW-1185">Reference proteome</keyword>